<dbReference type="GO" id="GO:0006384">
    <property type="term" value="P:transcription initiation at RNA polymerase III promoter"/>
    <property type="evidence" value="ECO:0007669"/>
    <property type="project" value="InterPro"/>
</dbReference>
<feature type="region of interest" description="Disordered" evidence="1">
    <location>
        <begin position="856"/>
        <end position="887"/>
    </location>
</feature>
<dbReference type="InterPro" id="IPR044210">
    <property type="entry name" value="Tfc3-like"/>
</dbReference>
<dbReference type="PANTHER" id="PTHR15180">
    <property type="entry name" value="GENERAL TRANSCRIPTION FACTOR 3C POLYPEPTIDE 1"/>
    <property type="match status" value="1"/>
</dbReference>
<accession>A0A0H5QLA2</accession>
<dbReference type="PANTHER" id="PTHR15180:SF1">
    <property type="entry name" value="GENERAL TRANSCRIPTION FACTOR 3C POLYPEPTIDE 1"/>
    <property type="match status" value="1"/>
</dbReference>
<evidence type="ECO:0000313" key="2">
    <source>
        <dbReference type="EMBL" id="CRZ02387.1"/>
    </source>
</evidence>
<sequence>SLDFFVPLDRFQALRRPLYMCDSLLDRALILTCSHGRRGLFFNDIVDSVCDNDHHQGMFLWRNFQQSHAVSIESSLLDLSYEDAVFQSKVKVVANEVQRQVYLDTLNRNFTLTLVQFALLEAIGFYGSSGCLRGDIDNQVACDPIPNKEFFRHVKVLIGRNLVVRVNEFRKVARIGKFAPPVAITRWYLRRYSPVPLPVRIPQKRSTDAGPSVAVQHRAAIDSDIVPVLLNYMVIQGSDPVPEETIRKYAMEEGLLDQHDWIPIRQRLFATSRIAWTYICDVGGEYQHALRLVKPGDPDHDSPVDDDVEGFAVAQRAGLVSRDLFALPVAAQVYTAVNSAGRDGILTSTLFRRLRLMQRRGHKIIKDLLALPGNDALVQVADRYRTNLTYRLYRKCYAPKIDGKKSKVSKRVLNDSEDNSDDEGNKRSEDNVSRRRARWIRDVVQVRQAVNLCVLTHVIRHREAAARTVCATRSVMRICTDLERDGLLELRHVSLSDDDEMHFVIGTRSGPITVAVSPLFLQACEPDQLTNVIEDAARFERGQYGQHESDPNANTAGASSDSYLIAYPVLCGFVRARMVRAKLFHMYLTRTFFRSNPPGLHFYLYDLFQWMPLSLYLSFAGATDALPHDIIYDETLASCPLCNLPPDVTNITMTSIVEGTQFPSLRVQDILEILSRMGLIGLIMPSAHPATWQISYKVDGGVPFPEHSFESVESVEQFWINLRSHCRSVFLSQNSQPSTPSLSSIIDARSTEDVPDCALLQRLPLSRFQELYTDCNWWHGHELSANKISQIEELDAAAPILTEFQLHRACERLFATTGKVAWLLAQMHLPFVRALSQTIDFTDHWRPDPLERRRSLDPAKHIFSTPRSRRKSLQEADGFDDSQPGRVRQRGDLRSRLVLRGLSPEKAPEPAVKEPAVKGVKRKRKSLAADEQVKTTVPEALPSSWTEQLSAQVQRILGCTNRGSVSHEDMVAMSQEPRLNCLLSSMKLILLQSDQDYLPSQGHALLHDFANCEVEWALNILQQSRLVVTRKLHRGDNTTRGYFSLSSKSCDHLQYPLYPFALRQYLHSTINVEANTITCQAGTVAKAVSLLAGNDAMVIRCDGNECCVDQVNIAIDAVVDTLPEFDCTCYDSVVEPEVDEDLLRLLAEAGPNGAEFSKEQDAALQDLCNLELVYPIDCFSVRRYVHRDHADNWLVEGFSRRSWRLVDGSLNMQLVDQLRWMIVSALCDKPGTDSDTLAGMCSFLTPIEFGVLINTLVLDGAIWQRPVSTLAPTPLFGVNPHHNLSTISYLYFASPDCLLKS</sequence>
<reference evidence="2" key="1">
    <citation type="submission" date="2015-04" db="EMBL/GenBank/DDBJ databases">
        <title>The genome sequence of the plant pathogenic Rhizarian Plasmodiophora brassicae reveals insights in its biotrophic life cycle and the origin of chitin synthesis.</title>
        <authorList>
            <person name="Schwelm A."/>
            <person name="Fogelqvist J."/>
            <person name="Knaust A."/>
            <person name="Julke S."/>
            <person name="Lilja T."/>
            <person name="Dhandapani V."/>
            <person name="Bonilla-Rosso G."/>
            <person name="Karlsson M."/>
            <person name="Shevchenko A."/>
            <person name="Choi S.R."/>
            <person name="Kim H.G."/>
            <person name="Park J.Y."/>
            <person name="Lim Y.P."/>
            <person name="Ludwig-Muller J."/>
            <person name="Dixelius C."/>
        </authorList>
    </citation>
    <scope>NUCLEOTIDE SEQUENCE</scope>
    <source>
        <tissue evidence="2">Potato root galls</tissue>
    </source>
</reference>
<dbReference type="EMBL" id="HACM01001945">
    <property type="protein sequence ID" value="CRZ02387.1"/>
    <property type="molecule type" value="Transcribed_RNA"/>
</dbReference>
<proteinExistence type="predicted"/>
<protein>
    <recommendedName>
        <fullName evidence="3">B-block binding subunit of TFIIIC domain-containing protein</fullName>
    </recommendedName>
</protein>
<name>A0A0H5QLA2_9EUKA</name>
<feature type="region of interest" description="Disordered" evidence="1">
    <location>
        <begin position="412"/>
        <end position="431"/>
    </location>
</feature>
<dbReference type="GO" id="GO:0003677">
    <property type="term" value="F:DNA binding"/>
    <property type="evidence" value="ECO:0007669"/>
    <property type="project" value="InterPro"/>
</dbReference>
<dbReference type="GO" id="GO:0042791">
    <property type="term" value="P:5S class rRNA transcription by RNA polymerase III"/>
    <property type="evidence" value="ECO:0007669"/>
    <property type="project" value="TreeGrafter"/>
</dbReference>
<evidence type="ECO:0008006" key="3">
    <source>
        <dbReference type="Google" id="ProtNLM"/>
    </source>
</evidence>
<organism evidence="2">
    <name type="scientific">Spongospora subterranea</name>
    <dbReference type="NCBI Taxonomy" id="70186"/>
    <lineage>
        <taxon>Eukaryota</taxon>
        <taxon>Sar</taxon>
        <taxon>Rhizaria</taxon>
        <taxon>Endomyxa</taxon>
        <taxon>Phytomyxea</taxon>
        <taxon>Plasmodiophorida</taxon>
        <taxon>Plasmodiophoridae</taxon>
        <taxon>Spongospora</taxon>
    </lineage>
</organism>
<dbReference type="GO" id="GO:0000127">
    <property type="term" value="C:transcription factor TFIIIC complex"/>
    <property type="evidence" value="ECO:0007669"/>
    <property type="project" value="InterPro"/>
</dbReference>
<feature type="non-terminal residue" evidence="2">
    <location>
        <position position="1"/>
    </location>
</feature>
<evidence type="ECO:0000256" key="1">
    <source>
        <dbReference type="SAM" id="MobiDB-lite"/>
    </source>
</evidence>